<evidence type="ECO:0000256" key="3">
    <source>
        <dbReference type="ARBA" id="ARBA00022777"/>
    </source>
</evidence>
<feature type="compositionally biased region" description="Low complexity" evidence="6">
    <location>
        <begin position="313"/>
        <end position="332"/>
    </location>
</feature>
<feature type="binding site" evidence="5">
    <location>
        <position position="304"/>
    </location>
    <ligand>
        <name>ATP</name>
        <dbReference type="ChEBI" id="CHEBI:30616"/>
    </ligand>
</feature>
<dbReference type="InterPro" id="IPR011009">
    <property type="entry name" value="Kinase-like_dom_sf"/>
</dbReference>
<gene>
    <name evidence="7" type="ORF">EX895_004724</name>
</gene>
<feature type="compositionally biased region" description="Polar residues" evidence="6">
    <location>
        <begin position="51"/>
        <end position="60"/>
    </location>
</feature>
<feature type="region of interest" description="Disordered" evidence="6">
    <location>
        <begin position="139"/>
        <end position="231"/>
    </location>
</feature>
<dbReference type="OrthoDB" id="10252354at2759"/>
<evidence type="ECO:0000256" key="4">
    <source>
        <dbReference type="ARBA" id="ARBA00022840"/>
    </source>
</evidence>
<proteinExistence type="predicted"/>
<dbReference type="PROSITE" id="PS00107">
    <property type="entry name" value="PROTEIN_KINASE_ATP"/>
    <property type="match status" value="1"/>
</dbReference>
<dbReference type="RefSeq" id="XP_029738560.1">
    <property type="nucleotide sequence ID" value="XM_029885318.1"/>
</dbReference>
<evidence type="ECO:0000313" key="7">
    <source>
        <dbReference type="EMBL" id="TKY86575.1"/>
    </source>
</evidence>
<name>A0A4U7KQ20_9BASI</name>
<evidence type="ECO:0000256" key="2">
    <source>
        <dbReference type="ARBA" id="ARBA00022741"/>
    </source>
</evidence>
<feature type="compositionally biased region" description="Low complexity" evidence="6">
    <location>
        <begin position="151"/>
        <end position="161"/>
    </location>
</feature>
<dbReference type="GO" id="GO:0071474">
    <property type="term" value="P:cellular hyperosmotic response"/>
    <property type="evidence" value="ECO:0007669"/>
    <property type="project" value="TreeGrafter"/>
</dbReference>
<dbReference type="EMBL" id="SRRM01000017">
    <property type="protein sequence ID" value="TKY86575.1"/>
    <property type="molecule type" value="Genomic_DNA"/>
</dbReference>
<evidence type="ECO:0000256" key="5">
    <source>
        <dbReference type="PROSITE-ProRule" id="PRU10141"/>
    </source>
</evidence>
<keyword evidence="3" id="KW-0418">Kinase</keyword>
<feature type="compositionally biased region" description="Low complexity" evidence="6">
    <location>
        <begin position="218"/>
        <end position="229"/>
    </location>
</feature>
<keyword evidence="2 5" id="KW-0547">Nucleotide-binding</keyword>
<keyword evidence="8" id="KW-1185">Reference proteome</keyword>
<evidence type="ECO:0000313" key="8">
    <source>
        <dbReference type="Proteomes" id="UP000306050"/>
    </source>
</evidence>
<comment type="caution">
    <text evidence="7">The sequence shown here is derived from an EMBL/GenBank/DDBJ whole genome shotgun (WGS) entry which is preliminary data.</text>
</comment>
<protein>
    <recommendedName>
        <fullName evidence="9">Protein kinase domain-containing protein</fullName>
    </recommendedName>
</protein>
<evidence type="ECO:0008006" key="9">
    <source>
        <dbReference type="Google" id="ProtNLM"/>
    </source>
</evidence>
<keyword evidence="4 5" id="KW-0067">ATP-binding</keyword>
<dbReference type="GO" id="GO:0004708">
    <property type="term" value="F:MAP kinase kinase activity"/>
    <property type="evidence" value="ECO:0007669"/>
    <property type="project" value="TreeGrafter"/>
</dbReference>
<keyword evidence="1" id="KW-0808">Transferase</keyword>
<feature type="compositionally biased region" description="Polar residues" evidence="6">
    <location>
        <begin position="88"/>
        <end position="97"/>
    </location>
</feature>
<feature type="region of interest" description="Disordered" evidence="6">
    <location>
        <begin position="310"/>
        <end position="332"/>
    </location>
</feature>
<reference evidence="7 8" key="1">
    <citation type="submission" date="2019-05" db="EMBL/GenBank/DDBJ databases">
        <title>Sporisorium graminicola CBS 10092 draft sequencing and annotation.</title>
        <authorList>
            <person name="Solano-Gonzalez S."/>
            <person name="Caddick M.X."/>
            <person name="Darby A."/>
        </authorList>
    </citation>
    <scope>NUCLEOTIDE SEQUENCE [LARGE SCALE GENOMIC DNA]</scope>
    <source>
        <strain evidence="7 8">CBS 10092</strain>
    </source>
</reference>
<dbReference type="AlphaFoldDB" id="A0A4U7KQ20"/>
<evidence type="ECO:0000256" key="6">
    <source>
        <dbReference type="SAM" id="MobiDB-lite"/>
    </source>
</evidence>
<feature type="region of interest" description="Disordered" evidence="6">
    <location>
        <begin position="1"/>
        <end position="106"/>
    </location>
</feature>
<feature type="compositionally biased region" description="Low complexity" evidence="6">
    <location>
        <begin position="27"/>
        <end position="46"/>
    </location>
</feature>
<dbReference type="Proteomes" id="UP000306050">
    <property type="component" value="Chromosome SGRAM_4"/>
</dbReference>
<accession>A0A4U7KQ20</accession>
<dbReference type="SUPFAM" id="SSF56112">
    <property type="entry name" value="Protein kinase-like (PK-like)"/>
    <property type="match status" value="1"/>
</dbReference>
<dbReference type="GeneID" id="40727619"/>
<dbReference type="Gene3D" id="3.30.200.20">
    <property type="entry name" value="Phosphorylase Kinase, domain 1"/>
    <property type="match status" value="1"/>
</dbReference>
<dbReference type="InterPro" id="IPR017441">
    <property type="entry name" value="Protein_kinase_ATP_BS"/>
</dbReference>
<dbReference type="PANTHER" id="PTHR48013">
    <property type="entry name" value="DUAL SPECIFICITY MITOGEN-ACTIVATED PROTEIN KINASE KINASE 5-RELATED"/>
    <property type="match status" value="1"/>
</dbReference>
<dbReference type="KEGG" id="sgra:EX895_004724"/>
<organism evidence="7 8">
    <name type="scientific">Sporisorium graminicola</name>
    <dbReference type="NCBI Taxonomy" id="280036"/>
    <lineage>
        <taxon>Eukaryota</taxon>
        <taxon>Fungi</taxon>
        <taxon>Dikarya</taxon>
        <taxon>Basidiomycota</taxon>
        <taxon>Ustilaginomycotina</taxon>
        <taxon>Ustilaginomycetes</taxon>
        <taxon>Ustilaginales</taxon>
        <taxon>Ustilaginaceae</taxon>
        <taxon>Sporisorium</taxon>
    </lineage>
</organism>
<dbReference type="GO" id="GO:0005524">
    <property type="term" value="F:ATP binding"/>
    <property type="evidence" value="ECO:0007669"/>
    <property type="project" value="UniProtKB-UniRule"/>
</dbReference>
<dbReference type="PANTHER" id="PTHR48013:SF25">
    <property type="entry name" value="MAP KINASE KINASE PBS2"/>
    <property type="match status" value="1"/>
</dbReference>
<sequence length="332" mass="33309">MTDSALSSEMERLTAQLNLKDTATGGPPSRASPLSSSSSPSLRPAPGTGGSSATRPSPNTAVGAAERARQMAGARLPPSLQAKLAANANRSTMSPNPGQGVMGHDQRIDSNASASLFVSASNRPGTLPGTGMGGLAARRGVPGALGGPSSGGPASPSAAGAAGMGTRRNRPGLKLSDMGIGTGDGMDTTQKSGMGAGAGRRAPPPGRLSDSTGVPSKAGDAGAQEDGGAMSTPFSNFSKIVDPSGRLNFSGKAVLHASGVEFGNGTSFKINMAELELMDELGKGNYGTVRKVRHTQTHVEMAMKEIRLELDESSSSTAPSSSSRASTTAWST</sequence>
<evidence type="ECO:0000256" key="1">
    <source>
        <dbReference type="ARBA" id="ARBA00022679"/>
    </source>
</evidence>